<dbReference type="InterPro" id="IPR032675">
    <property type="entry name" value="LRR_dom_sf"/>
</dbReference>
<keyword evidence="6" id="KW-0812">Transmembrane</keyword>
<evidence type="ECO:0000313" key="13">
    <source>
        <dbReference type="EMBL" id="KAH9309475.1"/>
    </source>
</evidence>
<evidence type="ECO:0000256" key="3">
    <source>
        <dbReference type="ARBA" id="ARBA00009592"/>
    </source>
</evidence>
<name>A0AA38FSS1_TAXCH</name>
<organism evidence="13 14">
    <name type="scientific">Taxus chinensis</name>
    <name type="common">Chinese yew</name>
    <name type="synonym">Taxus wallichiana var. chinensis</name>
    <dbReference type="NCBI Taxonomy" id="29808"/>
    <lineage>
        <taxon>Eukaryota</taxon>
        <taxon>Viridiplantae</taxon>
        <taxon>Streptophyta</taxon>
        <taxon>Embryophyta</taxon>
        <taxon>Tracheophyta</taxon>
        <taxon>Spermatophyta</taxon>
        <taxon>Pinopsida</taxon>
        <taxon>Pinidae</taxon>
        <taxon>Conifers II</taxon>
        <taxon>Cupressales</taxon>
        <taxon>Taxaceae</taxon>
        <taxon>Taxus</taxon>
    </lineage>
</organism>
<proteinExistence type="inferred from homology"/>
<dbReference type="Pfam" id="PF13855">
    <property type="entry name" value="LRR_8"/>
    <property type="match status" value="1"/>
</dbReference>
<evidence type="ECO:0000256" key="11">
    <source>
        <dbReference type="ARBA" id="ARBA00023180"/>
    </source>
</evidence>
<evidence type="ECO:0000256" key="6">
    <source>
        <dbReference type="ARBA" id="ARBA00022692"/>
    </source>
</evidence>
<comment type="caution">
    <text evidence="13">The sequence shown here is derived from an EMBL/GenBank/DDBJ whole genome shotgun (WGS) entry which is preliminary data.</text>
</comment>
<sequence>GLIRQGMGFHVDFIVLNISRNNITGVILESIGKMVALESLDLSRNQLSANIPVELLNLTLRNFRDLKKNRGGKIAELN</sequence>
<evidence type="ECO:0000256" key="5">
    <source>
        <dbReference type="ARBA" id="ARBA00022614"/>
    </source>
</evidence>
<evidence type="ECO:0000256" key="8">
    <source>
        <dbReference type="ARBA" id="ARBA00022989"/>
    </source>
</evidence>
<keyword evidence="4" id="KW-1003">Cell membrane</keyword>
<keyword evidence="10" id="KW-0675">Receptor</keyword>
<dbReference type="PANTHER" id="PTHR27004:SF428">
    <property type="entry name" value="OS01G0160600 PROTEIN"/>
    <property type="match status" value="1"/>
</dbReference>
<keyword evidence="9" id="KW-0472">Membrane</keyword>
<evidence type="ECO:0000256" key="4">
    <source>
        <dbReference type="ARBA" id="ARBA00022475"/>
    </source>
</evidence>
<comment type="subcellular location">
    <subcellularLocation>
        <location evidence="1">Cell membrane</location>
    </subcellularLocation>
    <subcellularLocation>
        <location evidence="12">Endomembrane system</location>
        <topology evidence="12">Single-pass membrane protein</topology>
    </subcellularLocation>
    <subcellularLocation>
        <location evidence="2">Membrane</location>
        <topology evidence="2">Single-pass type I membrane protein</topology>
    </subcellularLocation>
</comment>
<dbReference type="Gene3D" id="3.80.10.10">
    <property type="entry name" value="Ribonuclease Inhibitor"/>
    <property type="match status" value="1"/>
</dbReference>
<keyword evidence="11" id="KW-0325">Glycoprotein</keyword>
<feature type="non-terminal residue" evidence="13">
    <location>
        <position position="1"/>
    </location>
</feature>
<dbReference type="PANTHER" id="PTHR27004">
    <property type="entry name" value="RECEPTOR-LIKE PROTEIN 12 ISOFORM X1"/>
    <property type="match status" value="1"/>
</dbReference>
<dbReference type="Proteomes" id="UP000824469">
    <property type="component" value="Unassembled WGS sequence"/>
</dbReference>
<evidence type="ECO:0000256" key="12">
    <source>
        <dbReference type="ARBA" id="ARBA00037847"/>
    </source>
</evidence>
<evidence type="ECO:0000256" key="7">
    <source>
        <dbReference type="ARBA" id="ARBA00022737"/>
    </source>
</evidence>
<dbReference type="InterPro" id="IPR001611">
    <property type="entry name" value="Leu-rich_rpt"/>
</dbReference>
<dbReference type="EMBL" id="JAHRHJ020000007">
    <property type="protein sequence ID" value="KAH9309475.1"/>
    <property type="molecule type" value="Genomic_DNA"/>
</dbReference>
<dbReference type="SUPFAM" id="SSF52058">
    <property type="entry name" value="L domain-like"/>
    <property type="match status" value="1"/>
</dbReference>
<protein>
    <submittedName>
        <fullName evidence="13">Uncharacterized protein</fullName>
    </submittedName>
</protein>
<keyword evidence="7" id="KW-0677">Repeat</keyword>
<evidence type="ECO:0000256" key="9">
    <source>
        <dbReference type="ARBA" id="ARBA00023136"/>
    </source>
</evidence>
<dbReference type="AlphaFoldDB" id="A0AA38FSS1"/>
<reference evidence="13 14" key="1">
    <citation type="journal article" date="2021" name="Nat. Plants">
        <title>The Taxus genome provides insights into paclitaxel biosynthesis.</title>
        <authorList>
            <person name="Xiong X."/>
            <person name="Gou J."/>
            <person name="Liao Q."/>
            <person name="Li Y."/>
            <person name="Zhou Q."/>
            <person name="Bi G."/>
            <person name="Li C."/>
            <person name="Du R."/>
            <person name="Wang X."/>
            <person name="Sun T."/>
            <person name="Guo L."/>
            <person name="Liang H."/>
            <person name="Lu P."/>
            <person name="Wu Y."/>
            <person name="Zhang Z."/>
            <person name="Ro D.K."/>
            <person name="Shang Y."/>
            <person name="Huang S."/>
            <person name="Yan J."/>
        </authorList>
    </citation>
    <scope>NUCLEOTIDE SEQUENCE [LARGE SCALE GENOMIC DNA]</scope>
    <source>
        <strain evidence="13">Ta-2019</strain>
    </source>
</reference>
<evidence type="ECO:0000256" key="2">
    <source>
        <dbReference type="ARBA" id="ARBA00004479"/>
    </source>
</evidence>
<keyword evidence="14" id="KW-1185">Reference proteome</keyword>
<evidence type="ECO:0000256" key="10">
    <source>
        <dbReference type="ARBA" id="ARBA00023170"/>
    </source>
</evidence>
<evidence type="ECO:0000313" key="14">
    <source>
        <dbReference type="Proteomes" id="UP000824469"/>
    </source>
</evidence>
<comment type="similarity">
    <text evidence="3">Belongs to the RLP family.</text>
</comment>
<accession>A0AA38FSS1</accession>
<gene>
    <name evidence="13" type="ORF">KI387_037386</name>
</gene>
<evidence type="ECO:0000256" key="1">
    <source>
        <dbReference type="ARBA" id="ARBA00004236"/>
    </source>
</evidence>
<dbReference type="GO" id="GO:0005886">
    <property type="term" value="C:plasma membrane"/>
    <property type="evidence" value="ECO:0007669"/>
    <property type="project" value="UniProtKB-SubCell"/>
</dbReference>
<keyword evidence="5" id="KW-0433">Leucine-rich repeat</keyword>
<keyword evidence="8" id="KW-1133">Transmembrane helix</keyword>